<protein>
    <submittedName>
        <fullName evidence="1">Uncharacterized protein</fullName>
    </submittedName>
</protein>
<organism evidence="1 2">
    <name type="scientific">Xylaria curta</name>
    <dbReference type="NCBI Taxonomy" id="42375"/>
    <lineage>
        <taxon>Eukaryota</taxon>
        <taxon>Fungi</taxon>
        <taxon>Dikarya</taxon>
        <taxon>Ascomycota</taxon>
        <taxon>Pezizomycotina</taxon>
        <taxon>Sordariomycetes</taxon>
        <taxon>Xylariomycetidae</taxon>
        <taxon>Xylariales</taxon>
        <taxon>Xylariaceae</taxon>
        <taxon>Xylaria</taxon>
    </lineage>
</organism>
<name>A0ACC1MR33_9PEZI</name>
<keyword evidence="2" id="KW-1185">Reference proteome</keyword>
<evidence type="ECO:0000313" key="2">
    <source>
        <dbReference type="Proteomes" id="UP001143856"/>
    </source>
</evidence>
<proteinExistence type="predicted"/>
<reference evidence="1" key="1">
    <citation type="submission" date="2022-10" db="EMBL/GenBank/DDBJ databases">
        <title>Genome Sequence of Xylaria curta.</title>
        <authorList>
            <person name="Buettner E."/>
        </authorList>
    </citation>
    <scope>NUCLEOTIDE SEQUENCE</scope>
    <source>
        <strain evidence="1">Babe10</strain>
    </source>
</reference>
<dbReference type="EMBL" id="JAPDGR010004131">
    <property type="protein sequence ID" value="KAJ2969061.1"/>
    <property type="molecule type" value="Genomic_DNA"/>
</dbReference>
<comment type="caution">
    <text evidence="1">The sequence shown here is derived from an EMBL/GenBank/DDBJ whole genome shotgun (WGS) entry which is preliminary data.</text>
</comment>
<sequence length="450" mass="47707">MNLDPSPSPNPSRKRQILAAPHPPPNLESTSSSDGSSDSSSDSETASKPNKNVNSKNLASEESEESDSSSDEDSGAQVNAKDAAQVSAVNAEDSSSEESDSGSESDDEDDGGKMAVARANGQDKDSTSQTSRTQWLNNSDFMLRKASSNNPGKEVADFFSNANLEGKQVWYFTAPASLPITVLKDMEIDLSKATNGGPLLTHNGDNYGLDIESYATNTQIQLLIPSSGGDKYTSLNHGIDSTVHLRRMAKFGPGGEVHATATDNYVPVPKPIREQPEGLRVRYTPIGVPSPTVVSAAPTKTASANAPGSQAKTKVRAQSSSSESDSESDSDVEMTTPPPSTTPTTRKKLAKSSMSNGDRKRKHSGEEDQTAKRLKAQKTPDVPSTKKHTTAQDPNAAANANATPSKKPSTKSKDKKKQVKKEKTPKPTAATPTAAKQTPIPLPSYPGMKR</sequence>
<dbReference type="Proteomes" id="UP001143856">
    <property type="component" value="Unassembled WGS sequence"/>
</dbReference>
<accession>A0ACC1MR33</accession>
<gene>
    <name evidence="1" type="ORF">NUW58_g10078</name>
</gene>
<evidence type="ECO:0000313" key="1">
    <source>
        <dbReference type="EMBL" id="KAJ2969061.1"/>
    </source>
</evidence>